<dbReference type="AlphaFoldDB" id="A0AAE9ABD6"/>
<dbReference type="Proteomes" id="UP000827892">
    <property type="component" value="Chromosome IV"/>
</dbReference>
<name>A0AAE9ABD6_CAEBR</name>
<organism evidence="1 2">
    <name type="scientific">Caenorhabditis briggsae</name>
    <dbReference type="NCBI Taxonomy" id="6238"/>
    <lineage>
        <taxon>Eukaryota</taxon>
        <taxon>Metazoa</taxon>
        <taxon>Ecdysozoa</taxon>
        <taxon>Nematoda</taxon>
        <taxon>Chromadorea</taxon>
        <taxon>Rhabditida</taxon>
        <taxon>Rhabditina</taxon>
        <taxon>Rhabditomorpha</taxon>
        <taxon>Rhabditoidea</taxon>
        <taxon>Rhabditidae</taxon>
        <taxon>Peloderinae</taxon>
        <taxon>Caenorhabditis</taxon>
    </lineage>
</organism>
<gene>
    <name evidence="1" type="ORF">L3Y34_004250</name>
</gene>
<evidence type="ECO:0000313" key="2">
    <source>
        <dbReference type="Proteomes" id="UP000827892"/>
    </source>
</evidence>
<sequence length="70" mass="7862">MTVEEALIDQGWLRRQLNVKCDSVKKDICSAYTAVLNNNNKAIVISFRGIQGFQQSIEEADKSVFPSQSQ</sequence>
<proteinExistence type="predicted"/>
<protein>
    <submittedName>
        <fullName evidence="1">Uncharacterized protein</fullName>
    </submittedName>
</protein>
<reference evidence="1 2" key="1">
    <citation type="submission" date="2022-05" db="EMBL/GenBank/DDBJ databases">
        <title>Chromosome-level reference genomes for two strains of Caenorhabditis briggsae: an improved platform for comparative genomics.</title>
        <authorList>
            <person name="Stevens L."/>
            <person name="Andersen E.C."/>
        </authorList>
    </citation>
    <scope>NUCLEOTIDE SEQUENCE [LARGE SCALE GENOMIC DNA]</scope>
    <source>
        <strain evidence="1">QX1410_ONT</strain>
        <tissue evidence="1">Whole-organism</tissue>
    </source>
</reference>
<accession>A0AAE9ABD6</accession>
<evidence type="ECO:0000313" key="1">
    <source>
        <dbReference type="EMBL" id="ULT95392.1"/>
    </source>
</evidence>
<dbReference type="EMBL" id="CP090894">
    <property type="protein sequence ID" value="ULT95392.1"/>
    <property type="molecule type" value="Genomic_DNA"/>
</dbReference>